<dbReference type="RefSeq" id="WP_045458685.1">
    <property type="nucleotide sequence ID" value="NZ_BBLT01000001.1"/>
</dbReference>
<organism evidence="1 2">
    <name type="scientific">Sporocytophaga myxococcoides</name>
    <dbReference type="NCBI Taxonomy" id="153721"/>
    <lineage>
        <taxon>Bacteria</taxon>
        <taxon>Pseudomonadati</taxon>
        <taxon>Bacteroidota</taxon>
        <taxon>Cytophagia</taxon>
        <taxon>Cytophagales</taxon>
        <taxon>Cytophagaceae</taxon>
        <taxon>Sporocytophaga</taxon>
    </lineage>
</organism>
<sequence>MIDFKEYTLLNDGKHVFISTISGKTDGMLTGSKTDQDGNITALVLRKYFHRIEVPTEEILNIRLS</sequence>
<dbReference type="AlphaFoldDB" id="A0A098L9H5"/>
<proteinExistence type="predicted"/>
<protein>
    <submittedName>
        <fullName evidence="1">Uncharacterized protein</fullName>
    </submittedName>
</protein>
<dbReference type="Proteomes" id="UP000030185">
    <property type="component" value="Unassembled WGS sequence"/>
</dbReference>
<name>A0A098L9H5_9BACT</name>
<reference evidence="1 2" key="1">
    <citation type="submission" date="2014-09" db="EMBL/GenBank/DDBJ databases">
        <title>Sporocytophaga myxococcoides PG-01 genome sequencing.</title>
        <authorList>
            <person name="Liu L."/>
            <person name="Gao P.J."/>
            <person name="Chen G.J."/>
            <person name="Wang L.S."/>
        </authorList>
    </citation>
    <scope>NUCLEOTIDE SEQUENCE [LARGE SCALE GENOMIC DNA]</scope>
    <source>
        <strain evidence="1 2">PG-01</strain>
    </source>
</reference>
<evidence type="ECO:0000313" key="1">
    <source>
        <dbReference type="EMBL" id="GAL83591.1"/>
    </source>
</evidence>
<dbReference type="OrthoDB" id="9850057at2"/>
<dbReference type="EMBL" id="BBLT01000001">
    <property type="protein sequence ID" value="GAL83591.1"/>
    <property type="molecule type" value="Genomic_DNA"/>
</dbReference>
<keyword evidence="2" id="KW-1185">Reference proteome</keyword>
<gene>
    <name evidence="1" type="ORF">MYP_818</name>
</gene>
<comment type="caution">
    <text evidence="1">The sequence shown here is derived from an EMBL/GenBank/DDBJ whole genome shotgun (WGS) entry which is preliminary data.</text>
</comment>
<evidence type="ECO:0000313" key="2">
    <source>
        <dbReference type="Proteomes" id="UP000030185"/>
    </source>
</evidence>
<accession>A0A098L9H5</accession>